<keyword evidence="2 7" id="KW-0812">Transmembrane</keyword>
<feature type="transmembrane region" description="Helical" evidence="7">
    <location>
        <begin position="47"/>
        <end position="64"/>
    </location>
</feature>
<keyword evidence="3" id="KW-0201">Cytochrome c-type biogenesis</keyword>
<dbReference type="InterPro" id="IPR007816">
    <property type="entry name" value="ResB-like_domain"/>
</dbReference>
<keyword evidence="4 7" id="KW-1133">Transmembrane helix</keyword>
<evidence type="ECO:0000256" key="4">
    <source>
        <dbReference type="ARBA" id="ARBA00022989"/>
    </source>
</evidence>
<comment type="subcellular location">
    <subcellularLocation>
        <location evidence="1">Membrane</location>
        <topology evidence="1">Multi-pass membrane protein</topology>
    </subcellularLocation>
</comment>
<dbReference type="InterPro" id="IPR023494">
    <property type="entry name" value="Cyt_c_bgen_Ccs1/CcsB/ResB"/>
</dbReference>
<feature type="transmembrane region" description="Helical" evidence="7">
    <location>
        <begin position="200"/>
        <end position="219"/>
    </location>
</feature>
<feature type="domain" description="ResB-like" evidence="8">
    <location>
        <begin position="44"/>
        <end position="547"/>
    </location>
</feature>
<evidence type="ECO:0000256" key="1">
    <source>
        <dbReference type="ARBA" id="ARBA00004141"/>
    </source>
</evidence>
<gene>
    <name evidence="9" type="ORF">M2280_000179</name>
</gene>
<name>A0ABT6M3S7_9NOCA</name>
<evidence type="ECO:0000313" key="9">
    <source>
        <dbReference type="EMBL" id="MDH6278974.1"/>
    </source>
</evidence>
<organism evidence="9 10">
    <name type="scientific">Prescottella agglutinans</name>
    <dbReference type="NCBI Taxonomy" id="1644129"/>
    <lineage>
        <taxon>Bacteria</taxon>
        <taxon>Bacillati</taxon>
        <taxon>Actinomycetota</taxon>
        <taxon>Actinomycetes</taxon>
        <taxon>Mycobacteriales</taxon>
        <taxon>Nocardiaceae</taxon>
        <taxon>Prescottella</taxon>
    </lineage>
</organism>
<dbReference type="Pfam" id="PF05140">
    <property type="entry name" value="ResB"/>
    <property type="match status" value="1"/>
</dbReference>
<evidence type="ECO:0000256" key="3">
    <source>
        <dbReference type="ARBA" id="ARBA00022748"/>
    </source>
</evidence>
<evidence type="ECO:0000256" key="2">
    <source>
        <dbReference type="ARBA" id="ARBA00022692"/>
    </source>
</evidence>
<dbReference type="Proteomes" id="UP001160334">
    <property type="component" value="Unassembled WGS sequence"/>
</dbReference>
<feature type="region of interest" description="Disordered" evidence="6">
    <location>
        <begin position="1"/>
        <end position="24"/>
    </location>
</feature>
<evidence type="ECO:0000313" key="10">
    <source>
        <dbReference type="Proteomes" id="UP001160334"/>
    </source>
</evidence>
<feature type="transmembrane region" description="Helical" evidence="7">
    <location>
        <begin position="100"/>
        <end position="122"/>
    </location>
</feature>
<accession>A0ABT6M3S7</accession>
<comment type="caution">
    <text evidence="9">The sequence shown here is derived from an EMBL/GenBank/DDBJ whole genome shotgun (WGS) entry which is preliminary data.</text>
</comment>
<keyword evidence="10" id="KW-1185">Reference proteome</keyword>
<dbReference type="PANTHER" id="PTHR31566:SF0">
    <property type="entry name" value="CYTOCHROME C BIOGENESIS PROTEIN CCS1, CHLOROPLASTIC"/>
    <property type="match status" value="1"/>
</dbReference>
<sequence length="559" mass="61178">MTARDTLSADASPAETEAPRPPRQSPVGRAFALVRNVWRGLTSMRTALVLLFLLALAAIPGALLPQRSLNEGKVDTYIANRPTLGPIMDKLELFDVFGSFWFTAIYVLLFISLVGCIVPRCIEYAKALRAKPVAAPRNLGRLPHHFIATVDEDPAALAERVRKQLRGWRVEQRVGGERATHPGEITLSAEKGFLREAGNLVFHLSLVALLVAIAVGKMFSYEGNAIVVANNGAGLCTTSPAVFDTFRPGLAEDGTGMTPLCVRVKDFSADYLETGQAEMFRSNISYQAGDDLDSNTWRDAELQVNHPLRVAGDRVYLQGHGYAPTFTVTFPNGETRTETLQWRPDDATTFLSSGAMRFDPPGGMYPNEDDRRKNQIAIEGLFAPTALFHGNLLSSSFPAMNDPAVAIDIYKGDTGLDTGLPQNLFSLNKELVNQGRLVKQERVNLLPGESKTLADGTQVRFDGAVDYVNLQVSHDPAQQWVLVAALVMMAGLLTSLVIKRRRIWVRIYPAEDPDTVSATLAEGERRTVVELGGLARTDQAGWGDEFDRLRTRLLGDGTA</sequence>
<proteinExistence type="predicted"/>
<protein>
    <submittedName>
        <fullName evidence="9">Cytochrome c biogenesis protein</fullName>
    </submittedName>
</protein>
<evidence type="ECO:0000256" key="5">
    <source>
        <dbReference type="ARBA" id="ARBA00023136"/>
    </source>
</evidence>
<reference evidence="9 10" key="1">
    <citation type="submission" date="2023-04" db="EMBL/GenBank/DDBJ databases">
        <title>Forest soil microbial communities from Buena Vista Peninsula, Colon Province, Panama.</title>
        <authorList>
            <person name="Bouskill N."/>
        </authorList>
    </citation>
    <scope>NUCLEOTIDE SEQUENCE [LARGE SCALE GENOMIC DNA]</scope>
    <source>
        <strain evidence="9 10">CFH S0262</strain>
    </source>
</reference>
<dbReference type="RefSeq" id="WP_280758384.1">
    <property type="nucleotide sequence ID" value="NZ_JARXVC010000001.1"/>
</dbReference>
<evidence type="ECO:0000259" key="8">
    <source>
        <dbReference type="Pfam" id="PF05140"/>
    </source>
</evidence>
<keyword evidence="5 7" id="KW-0472">Membrane</keyword>
<evidence type="ECO:0000256" key="7">
    <source>
        <dbReference type="SAM" id="Phobius"/>
    </source>
</evidence>
<evidence type="ECO:0000256" key="6">
    <source>
        <dbReference type="SAM" id="MobiDB-lite"/>
    </source>
</evidence>
<dbReference type="EMBL" id="JARXVC010000001">
    <property type="protein sequence ID" value="MDH6278974.1"/>
    <property type="molecule type" value="Genomic_DNA"/>
</dbReference>
<dbReference type="PANTHER" id="PTHR31566">
    <property type="entry name" value="CYTOCHROME C BIOGENESIS PROTEIN CCS1, CHLOROPLASTIC"/>
    <property type="match status" value="1"/>
</dbReference>
<feature type="transmembrane region" description="Helical" evidence="7">
    <location>
        <begin position="480"/>
        <end position="498"/>
    </location>
</feature>